<protein>
    <submittedName>
        <fullName evidence="2">Uncharacterized protein</fullName>
    </submittedName>
</protein>
<sequence length="52" mass="5846">MQRDEGKRVVVVVVTGADSRPPRWSEAMRRGPGRPDPGVSVTSAQTRRRWTL</sequence>
<gene>
    <name evidence="2" type="ORF">EYF80_053076</name>
</gene>
<dbReference type="AlphaFoldDB" id="A0A4Z2F7H6"/>
<proteinExistence type="predicted"/>
<feature type="compositionally biased region" description="Basic and acidic residues" evidence="1">
    <location>
        <begin position="20"/>
        <end position="29"/>
    </location>
</feature>
<organism evidence="2 3">
    <name type="scientific">Liparis tanakae</name>
    <name type="common">Tanaka's snailfish</name>
    <dbReference type="NCBI Taxonomy" id="230148"/>
    <lineage>
        <taxon>Eukaryota</taxon>
        <taxon>Metazoa</taxon>
        <taxon>Chordata</taxon>
        <taxon>Craniata</taxon>
        <taxon>Vertebrata</taxon>
        <taxon>Euteleostomi</taxon>
        <taxon>Actinopterygii</taxon>
        <taxon>Neopterygii</taxon>
        <taxon>Teleostei</taxon>
        <taxon>Neoteleostei</taxon>
        <taxon>Acanthomorphata</taxon>
        <taxon>Eupercaria</taxon>
        <taxon>Perciformes</taxon>
        <taxon>Cottioidei</taxon>
        <taxon>Cottales</taxon>
        <taxon>Liparidae</taxon>
        <taxon>Liparis</taxon>
    </lineage>
</organism>
<keyword evidence="3" id="KW-1185">Reference proteome</keyword>
<dbReference type="Proteomes" id="UP000314294">
    <property type="component" value="Unassembled WGS sequence"/>
</dbReference>
<comment type="caution">
    <text evidence="2">The sequence shown here is derived from an EMBL/GenBank/DDBJ whole genome shotgun (WGS) entry which is preliminary data.</text>
</comment>
<reference evidence="2 3" key="1">
    <citation type="submission" date="2019-03" db="EMBL/GenBank/DDBJ databases">
        <title>First draft genome of Liparis tanakae, snailfish: a comprehensive survey of snailfish specific genes.</title>
        <authorList>
            <person name="Kim W."/>
            <person name="Song I."/>
            <person name="Jeong J.-H."/>
            <person name="Kim D."/>
            <person name="Kim S."/>
            <person name="Ryu S."/>
            <person name="Song J.Y."/>
            <person name="Lee S.K."/>
        </authorList>
    </citation>
    <scope>NUCLEOTIDE SEQUENCE [LARGE SCALE GENOMIC DNA]</scope>
    <source>
        <tissue evidence="2">Muscle</tissue>
    </source>
</reference>
<evidence type="ECO:0000256" key="1">
    <source>
        <dbReference type="SAM" id="MobiDB-lite"/>
    </source>
</evidence>
<accession>A0A4Z2F7H6</accession>
<dbReference type="EMBL" id="SRLO01001576">
    <property type="protein sequence ID" value="TNN36754.1"/>
    <property type="molecule type" value="Genomic_DNA"/>
</dbReference>
<name>A0A4Z2F7H6_9TELE</name>
<evidence type="ECO:0000313" key="2">
    <source>
        <dbReference type="EMBL" id="TNN36754.1"/>
    </source>
</evidence>
<evidence type="ECO:0000313" key="3">
    <source>
        <dbReference type="Proteomes" id="UP000314294"/>
    </source>
</evidence>
<feature type="region of interest" description="Disordered" evidence="1">
    <location>
        <begin position="18"/>
        <end position="52"/>
    </location>
</feature>